<dbReference type="AlphaFoldDB" id="A0A6A6NH86"/>
<reference evidence="3 4" key="1">
    <citation type="journal article" date="2020" name="Mol. Plant">
        <title>The Chromosome-Based Rubber Tree Genome Provides New Insights into Spurge Genome Evolution and Rubber Biosynthesis.</title>
        <authorList>
            <person name="Liu J."/>
            <person name="Shi C."/>
            <person name="Shi C.C."/>
            <person name="Li W."/>
            <person name="Zhang Q.J."/>
            <person name="Zhang Y."/>
            <person name="Li K."/>
            <person name="Lu H.F."/>
            <person name="Shi C."/>
            <person name="Zhu S.T."/>
            <person name="Xiao Z.Y."/>
            <person name="Nan H."/>
            <person name="Yue Y."/>
            <person name="Zhu X.G."/>
            <person name="Wu Y."/>
            <person name="Hong X.N."/>
            <person name="Fan G.Y."/>
            <person name="Tong Y."/>
            <person name="Zhang D."/>
            <person name="Mao C.L."/>
            <person name="Liu Y.L."/>
            <person name="Hao S.J."/>
            <person name="Liu W.Q."/>
            <person name="Lv M.Q."/>
            <person name="Zhang H.B."/>
            <person name="Liu Y."/>
            <person name="Hu-Tang G.R."/>
            <person name="Wang J.P."/>
            <person name="Wang J.H."/>
            <person name="Sun Y.H."/>
            <person name="Ni S.B."/>
            <person name="Chen W.B."/>
            <person name="Zhang X.C."/>
            <person name="Jiao Y.N."/>
            <person name="Eichler E.E."/>
            <person name="Li G.H."/>
            <person name="Liu X."/>
            <person name="Gao L.Z."/>
        </authorList>
    </citation>
    <scope>NUCLEOTIDE SEQUENCE [LARGE SCALE GENOMIC DNA]</scope>
    <source>
        <strain evidence="4">cv. GT1</strain>
        <tissue evidence="3">Leaf</tissue>
    </source>
</reference>
<dbReference type="PANTHER" id="PTHR31048">
    <property type="entry name" value="OS03G0233200 PROTEIN"/>
    <property type="match status" value="1"/>
</dbReference>
<name>A0A6A6NH86_HEVBR</name>
<dbReference type="Gene3D" id="2.60.110.10">
    <property type="entry name" value="Thaumatin"/>
    <property type="match status" value="1"/>
</dbReference>
<evidence type="ECO:0000256" key="2">
    <source>
        <dbReference type="SAM" id="SignalP"/>
    </source>
</evidence>
<dbReference type="EMBL" id="JAAGAX010000001">
    <property type="protein sequence ID" value="KAF2324513.1"/>
    <property type="molecule type" value="Genomic_DNA"/>
</dbReference>
<accession>A0A6A6NH86</accession>
<dbReference type="InterPro" id="IPR001938">
    <property type="entry name" value="Thaumatin"/>
</dbReference>
<keyword evidence="4" id="KW-1185">Reference proteome</keyword>
<proteinExistence type="inferred from homology"/>
<dbReference type="Proteomes" id="UP000467840">
    <property type="component" value="Chromosome 5"/>
</dbReference>
<evidence type="ECO:0000313" key="3">
    <source>
        <dbReference type="EMBL" id="KAF2324513.1"/>
    </source>
</evidence>
<dbReference type="Pfam" id="PF00314">
    <property type="entry name" value="Thaumatin"/>
    <property type="match status" value="1"/>
</dbReference>
<evidence type="ECO:0000256" key="1">
    <source>
        <dbReference type="ARBA" id="ARBA00010607"/>
    </source>
</evidence>
<sequence length="193" mass="21612">MAITSWCYLLLLVFSLANLANATVFTLQNLCSYTIWPGTLSGNGAATLGGGGFVLSPGSSIQLQAPPSWSGRFWARLVANLMIQGLPGRRIQHWLRCEGTGWPVIANTQVVRRILMGTAQQNYRWLIRVRLLPARVLVKRLMHRSFVAPATIRHRSLAHRPSTRRCSRMHARRPTVMLMMMQQVLALAPGRIT</sequence>
<organism evidence="3 4">
    <name type="scientific">Hevea brasiliensis</name>
    <name type="common">Para rubber tree</name>
    <name type="synonym">Siphonia brasiliensis</name>
    <dbReference type="NCBI Taxonomy" id="3981"/>
    <lineage>
        <taxon>Eukaryota</taxon>
        <taxon>Viridiplantae</taxon>
        <taxon>Streptophyta</taxon>
        <taxon>Embryophyta</taxon>
        <taxon>Tracheophyta</taxon>
        <taxon>Spermatophyta</taxon>
        <taxon>Magnoliopsida</taxon>
        <taxon>eudicotyledons</taxon>
        <taxon>Gunneridae</taxon>
        <taxon>Pentapetalae</taxon>
        <taxon>rosids</taxon>
        <taxon>fabids</taxon>
        <taxon>Malpighiales</taxon>
        <taxon>Euphorbiaceae</taxon>
        <taxon>Crotonoideae</taxon>
        <taxon>Micrandreae</taxon>
        <taxon>Hevea</taxon>
    </lineage>
</organism>
<protein>
    <submittedName>
        <fullName evidence="3">Uncharacterized protein</fullName>
    </submittedName>
</protein>
<evidence type="ECO:0000313" key="4">
    <source>
        <dbReference type="Proteomes" id="UP000467840"/>
    </source>
</evidence>
<dbReference type="SMART" id="SM00205">
    <property type="entry name" value="THN"/>
    <property type="match status" value="1"/>
</dbReference>
<dbReference type="SUPFAM" id="SSF49870">
    <property type="entry name" value="Osmotin, thaumatin-like protein"/>
    <property type="match status" value="1"/>
</dbReference>
<dbReference type="InterPro" id="IPR037176">
    <property type="entry name" value="Osmotin/thaumatin-like_sf"/>
</dbReference>
<gene>
    <name evidence="3" type="ORF">GH714_014964</name>
</gene>
<feature type="signal peptide" evidence="2">
    <location>
        <begin position="1"/>
        <end position="22"/>
    </location>
</feature>
<feature type="chain" id="PRO_5025565562" evidence="2">
    <location>
        <begin position="23"/>
        <end position="193"/>
    </location>
</feature>
<dbReference type="PROSITE" id="PS51367">
    <property type="entry name" value="THAUMATIN_2"/>
    <property type="match status" value="1"/>
</dbReference>
<comment type="caution">
    <text evidence="3">The sequence shown here is derived from an EMBL/GenBank/DDBJ whole genome shotgun (WGS) entry which is preliminary data.</text>
</comment>
<keyword evidence="2" id="KW-0732">Signal</keyword>
<comment type="similarity">
    <text evidence="1">Belongs to the thaumatin family.</text>
</comment>